<gene>
    <name evidence="3" type="ORF">FSB76_29900</name>
</gene>
<proteinExistence type="predicted"/>
<protein>
    <submittedName>
        <fullName evidence="3">Gfo/Idh/MocA family oxidoreductase</fullName>
    </submittedName>
</protein>
<sequence>MERRTFLKNTGLLSGGLLIGNKLSALQPAGEPIKIAVIGCGDRGTGIMNILNGMPDQFRVTALCDVLDFRLTAAQKLVKTGTVKTYVDYKKLLDDKEVDAVIVAVPLYLHYPIAADVIRSGRHLYLEKTMTYTIDQALELVSLMHGRNEQVLQVGHQYRYSPLYYRVKEMIQKGYLGKVTQVDCRWDRNGNWRRPVPNPALERAINWRMYREYSGGLVAELLSHQIDFINWAFDTHPQEFFATGGIDVFKDGRETYDNVQLMLRYPDQGMIGNFGAMCGNAHDGYLFKIKGTLGTVSLLTDQGMFYPEKKLLSEKGTVDGVTGATRIVWNKEGGTSILPEPTKDGTWYAFNDFYQKIKRKELPDSNVFTGARTAISVHLANQALYSQKVCSWDSNYKIG</sequence>
<evidence type="ECO:0000313" key="3">
    <source>
        <dbReference type="EMBL" id="QEC79965.1"/>
    </source>
</evidence>
<dbReference type="KEGG" id="mgk:FSB76_29900"/>
<dbReference type="Gene3D" id="3.40.50.720">
    <property type="entry name" value="NAD(P)-binding Rossmann-like Domain"/>
    <property type="match status" value="1"/>
</dbReference>
<organism evidence="3 4">
    <name type="scientific">Mucilaginibacter ginsenosidivorax</name>
    <dbReference type="NCBI Taxonomy" id="862126"/>
    <lineage>
        <taxon>Bacteria</taxon>
        <taxon>Pseudomonadati</taxon>
        <taxon>Bacteroidota</taxon>
        <taxon>Sphingobacteriia</taxon>
        <taxon>Sphingobacteriales</taxon>
        <taxon>Sphingobacteriaceae</taxon>
        <taxon>Mucilaginibacter</taxon>
    </lineage>
</organism>
<evidence type="ECO:0000259" key="1">
    <source>
        <dbReference type="Pfam" id="PF01408"/>
    </source>
</evidence>
<reference evidence="3 4" key="1">
    <citation type="journal article" date="2013" name="J. Microbiol.">
        <title>Mucilaginibacter ginsenosidivorax sp. nov., with ginsenoside converting activity isolated from sediment.</title>
        <authorList>
            <person name="Kim J.K."/>
            <person name="Choi T.E."/>
            <person name="Liu Q.M."/>
            <person name="Park H.Y."/>
            <person name="Yi T.H."/>
            <person name="Yoon M.H."/>
            <person name="Kim S.C."/>
            <person name="Im W.T."/>
        </authorList>
    </citation>
    <scope>NUCLEOTIDE SEQUENCE [LARGE SCALE GENOMIC DNA]</scope>
    <source>
        <strain evidence="3 4">KHI28</strain>
    </source>
</reference>
<dbReference type="InterPro" id="IPR000683">
    <property type="entry name" value="Gfo/Idh/MocA-like_OxRdtase_N"/>
</dbReference>
<dbReference type="Pfam" id="PF22725">
    <property type="entry name" value="GFO_IDH_MocA_C3"/>
    <property type="match status" value="1"/>
</dbReference>
<dbReference type="OrthoDB" id="9771072at2"/>
<dbReference type="Gene3D" id="3.30.360.10">
    <property type="entry name" value="Dihydrodipicolinate Reductase, domain 2"/>
    <property type="match status" value="1"/>
</dbReference>
<dbReference type="Pfam" id="PF01408">
    <property type="entry name" value="GFO_IDH_MocA"/>
    <property type="match status" value="1"/>
</dbReference>
<name>A0A5B8WAM7_9SPHI</name>
<evidence type="ECO:0000313" key="4">
    <source>
        <dbReference type="Proteomes" id="UP000321362"/>
    </source>
</evidence>
<dbReference type="InterPro" id="IPR055170">
    <property type="entry name" value="GFO_IDH_MocA-like_dom"/>
</dbReference>
<dbReference type="RefSeq" id="WP_147060064.1">
    <property type="nucleotide sequence ID" value="NZ_CP042437.1"/>
</dbReference>
<feature type="domain" description="Gfo/Idh/MocA-like oxidoreductase N-terminal" evidence="1">
    <location>
        <begin position="33"/>
        <end position="156"/>
    </location>
</feature>
<keyword evidence="4" id="KW-1185">Reference proteome</keyword>
<feature type="domain" description="GFO/IDH/MocA-like oxidoreductase" evidence="2">
    <location>
        <begin position="166"/>
        <end position="296"/>
    </location>
</feature>
<dbReference type="PANTHER" id="PTHR43818">
    <property type="entry name" value="BCDNA.GH03377"/>
    <property type="match status" value="1"/>
</dbReference>
<dbReference type="SUPFAM" id="SSF51735">
    <property type="entry name" value="NAD(P)-binding Rossmann-fold domains"/>
    <property type="match status" value="1"/>
</dbReference>
<dbReference type="InterPro" id="IPR050463">
    <property type="entry name" value="Gfo/Idh/MocA_oxidrdct_glycsds"/>
</dbReference>
<dbReference type="AlphaFoldDB" id="A0A5B8WAM7"/>
<accession>A0A5B8WAM7</accession>
<dbReference type="PANTHER" id="PTHR43818:SF12">
    <property type="entry name" value="NADH-DEPENDENT DEHYDROGENASE-RELATED"/>
    <property type="match status" value="1"/>
</dbReference>
<dbReference type="InterPro" id="IPR036291">
    <property type="entry name" value="NAD(P)-bd_dom_sf"/>
</dbReference>
<dbReference type="SUPFAM" id="SSF55347">
    <property type="entry name" value="Glyceraldehyde-3-phosphate dehydrogenase-like, C-terminal domain"/>
    <property type="match status" value="1"/>
</dbReference>
<evidence type="ECO:0000259" key="2">
    <source>
        <dbReference type="Pfam" id="PF22725"/>
    </source>
</evidence>
<dbReference type="EMBL" id="CP042437">
    <property type="protein sequence ID" value="QEC79965.1"/>
    <property type="molecule type" value="Genomic_DNA"/>
</dbReference>
<dbReference type="GO" id="GO:0000166">
    <property type="term" value="F:nucleotide binding"/>
    <property type="evidence" value="ECO:0007669"/>
    <property type="project" value="InterPro"/>
</dbReference>
<dbReference type="Proteomes" id="UP000321362">
    <property type="component" value="Chromosome"/>
</dbReference>